<accession>A0AAN9TN44</accession>
<comment type="caution">
    <text evidence="5">The sequence shown here is derived from an EMBL/GenBank/DDBJ whole genome shotgun (WGS) entry which is preliminary data.</text>
</comment>
<dbReference type="PRINTS" id="PR01366">
    <property type="entry name" value="ROYALJELLY"/>
</dbReference>
<dbReference type="Pfam" id="PF03022">
    <property type="entry name" value="MRJP"/>
    <property type="match status" value="1"/>
</dbReference>
<evidence type="ECO:0000256" key="4">
    <source>
        <dbReference type="SAM" id="SignalP"/>
    </source>
</evidence>
<evidence type="ECO:0000313" key="5">
    <source>
        <dbReference type="EMBL" id="KAK7602175.1"/>
    </source>
</evidence>
<dbReference type="InterPro" id="IPR017996">
    <property type="entry name" value="MRJP/yellow-related"/>
</dbReference>
<evidence type="ECO:0000256" key="2">
    <source>
        <dbReference type="ARBA" id="ARBA00009127"/>
    </source>
</evidence>
<dbReference type="GO" id="GO:0005576">
    <property type="term" value="C:extracellular region"/>
    <property type="evidence" value="ECO:0007669"/>
    <property type="project" value="UniProtKB-SubCell"/>
</dbReference>
<keyword evidence="4" id="KW-0732">Signal</keyword>
<dbReference type="InterPro" id="IPR011042">
    <property type="entry name" value="6-blade_b-propeller_TolB-like"/>
</dbReference>
<feature type="chain" id="PRO_5043050027" evidence="4">
    <location>
        <begin position="19"/>
        <end position="424"/>
    </location>
</feature>
<dbReference type="AlphaFoldDB" id="A0AAN9TN44"/>
<proteinExistence type="inferred from homology"/>
<evidence type="ECO:0000313" key="6">
    <source>
        <dbReference type="Proteomes" id="UP001367676"/>
    </source>
</evidence>
<keyword evidence="6" id="KW-1185">Reference proteome</keyword>
<dbReference type="EMBL" id="JBBCAQ010000010">
    <property type="protein sequence ID" value="KAK7602175.1"/>
    <property type="molecule type" value="Genomic_DNA"/>
</dbReference>
<dbReference type="PANTHER" id="PTHR10009">
    <property type="entry name" value="PROTEIN YELLOW-RELATED"/>
    <property type="match status" value="1"/>
</dbReference>
<organism evidence="5 6">
    <name type="scientific">Parthenolecanium corni</name>
    <dbReference type="NCBI Taxonomy" id="536013"/>
    <lineage>
        <taxon>Eukaryota</taxon>
        <taxon>Metazoa</taxon>
        <taxon>Ecdysozoa</taxon>
        <taxon>Arthropoda</taxon>
        <taxon>Hexapoda</taxon>
        <taxon>Insecta</taxon>
        <taxon>Pterygota</taxon>
        <taxon>Neoptera</taxon>
        <taxon>Paraneoptera</taxon>
        <taxon>Hemiptera</taxon>
        <taxon>Sternorrhyncha</taxon>
        <taxon>Coccoidea</taxon>
        <taxon>Coccidae</taxon>
        <taxon>Parthenolecanium</taxon>
    </lineage>
</organism>
<sequence length="424" mass="49295">MQILVNTILLMCVWWVQCQVNKFEEVFSWNIVDFQYASVAAREKAIKNRHFIRENNQPLGLEVWRNKLFVTFPPWRPGTVATLTYIDLEKANTKSPKFIPYPNWETHDLRNTTKGNKLANVIRLHVDICDRLWVADRGIINILTTRDKIHDAKIVGYDLKTDRVFKQHSLPDDAINVNSFFGNILADVSGNDCSKTHVYVPDLRANAIFVYSIELNRIWRVEHHYFHFDPLSGDYLVGDTTFQWTDGVIGVSLSRPRPDGYRLLYFTPMSSSRLYSVSTKVLQDYTVDWSAWNNTALFHQFQVVGYRGQFMQSTTSTIDENTGVLFYTLLCQDAIACWNSQSEYNMNTQGIVAQDSKRFSYTNDVKVDKNGMIWALSDRLHEYLFNKMNYSEINFRIFRIPVMAAIQGTVCEKGFLQSQDVMWK</sequence>
<keyword evidence="3" id="KW-0964">Secreted</keyword>
<dbReference type="PANTHER" id="PTHR10009:SF18">
    <property type="entry name" value="PROTEIN YELLOW-LIKE PROTEIN"/>
    <property type="match status" value="1"/>
</dbReference>
<evidence type="ECO:0000256" key="1">
    <source>
        <dbReference type="ARBA" id="ARBA00004613"/>
    </source>
</evidence>
<feature type="signal peptide" evidence="4">
    <location>
        <begin position="1"/>
        <end position="18"/>
    </location>
</feature>
<protein>
    <submittedName>
        <fullName evidence="5">Uncharacterized protein</fullName>
    </submittedName>
</protein>
<comment type="similarity">
    <text evidence="2">Belongs to the major royal jelly protein family.</text>
</comment>
<dbReference type="SUPFAM" id="SSF101898">
    <property type="entry name" value="NHL repeat"/>
    <property type="match status" value="1"/>
</dbReference>
<dbReference type="Gene3D" id="2.120.10.30">
    <property type="entry name" value="TolB, C-terminal domain"/>
    <property type="match status" value="1"/>
</dbReference>
<dbReference type="Proteomes" id="UP001367676">
    <property type="component" value="Unassembled WGS sequence"/>
</dbReference>
<comment type="subcellular location">
    <subcellularLocation>
        <location evidence="1">Secreted</location>
    </subcellularLocation>
</comment>
<evidence type="ECO:0000256" key="3">
    <source>
        <dbReference type="ARBA" id="ARBA00022525"/>
    </source>
</evidence>
<gene>
    <name evidence="5" type="ORF">V9T40_009616</name>
</gene>
<reference evidence="5 6" key="1">
    <citation type="submission" date="2024-03" db="EMBL/GenBank/DDBJ databases">
        <title>Adaptation during the transition from Ophiocordyceps entomopathogen to insect associate is accompanied by gene loss and intensified selection.</title>
        <authorList>
            <person name="Ward C.M."/>
            <person name="Onetto C.A."/>
            <person name="Borneman A.R."/>
        </authorList>
    </citation>
    <scope>NUCLEOTIDE SEQUENCE [LARGE SCALE GENOMIC DNA]</scope>
    <source>
        <strain evidence="5">AWRI1</strain>
        <tissue evidence="5">Single Adult Female</tissue>
    </source>
</reference>
<name>A0AAN9TN44_9HEMI</name>